<accession>A0AAN7WY21</accession>
<keyword evidence="3 7" id="KW-0812">Transmembrane</keyword>
<dbReference type="Proteomes" id="UP001346869">
    <property type="component" value="Unassembled WGS sequence"/>
</dbReference>
<keyword evidence="6" id="KW-1015">Disulfide bond</keyword>
<dbReference type="InterPro" id="IPR008952">
    <property type="entry name" value="Tetraspanin_EC2_sf"/>
</dbReference>
<reference evidence="8 9" key="2">
    <citation type="journal article" date="2023" name="Mol. Biol. Evol.">
        <title>Genomics of Secondarily Temperate Adaptation in the Only Non-Antarctic Icefish.</title>
        <authorList>
            <person name="Rivera-Colon A.G."/>
            <person name="Rayamajhi N."/>
            <person name="Minhas B.F."/>
            <person name="Madrigal G."/>
            <person name="Bilyk K.T."/>
            <person name="Yoon V."/>
            <person name="Hune M."/>
            <person name="Gregory S."/>
            <person name="Cheng C.H.C."/>
            <person name="Catchen J.M."/>
        </authorList>
    </citation>
    <scope>NUCLEOTIDE SEQUENCE [LARGE SCALE GENOMIC DNA]</scope>
    <source>
        <strain evidence="8">JMC-PN-2008</strain>
    </source>
</reference>
<organism evidence="8 9">
    <name type="scientific">Eleginops maclovinus</name>
    <name type="common">Patagonian blennie</name>
    <name type="synonym">Eleginus maclovinus</name>
    <dbReference type="NCBI Taxonomy" id="56733"/>
    <lineage>
        <taxon>Eukaryota</taxon>
        <taxon>Metazoa</taxon>
        <taxon>Chordata</taxon>
        <taxon>Craniata</taxon>
        <taxon>Vertebrata</taxon>
        <taxon>Euteleostomi</taxon>
        <taxon>Actinopterygii</taxon>
        <taxon>Neopterygii</taxon>
        <taxon>Teleostei</taxon>
        <taxon>Neoteleostei</taxon>
        <taxon>Acanthomorphata</taxon>
        <taxon>Eupercaria</taxon>
        <taxon>Perciformes</taxon>
        <taxon>Notothenioidei</taxon>
        <taxon>Eleginopidae</taxon>
        <taxon>Eleginops</taxon>
    </lineage>
</organism>
<evidence type="ECO:0000313" key="9">
    <source>
        <dbReference type="Proteomes" id="UP001346869"/>
    </source>
</evidence>
<comment type="similarity">
    <text evidence="2 7">Belongs to the tetraspanin (TM4SF) family.</text>
</comment>
<dbReference type="AlphaFoldDB" id="A0AAN7WY21"/>
<keyword evidence="5 7" id="KW-0472">Membrane</keyword>
<evidence type="ECO:0000256" key="5">
    <source>
        <dbReference type="ARBA" id="ARBA00023136"/>
    </source>
</evidence>
<name>A0AAN7WY21_ELEMC</name>
<proteinExistence type="inferred from homology"/>
<evidence type="ECO:0000256" key="7">
    <source>
        <dbReference type="RuleBase" id="RU361218"/>
    </source>
</evidence>
<comment type="subcellular location">
    <subcellularLocation>
        <location evidence="1 7">Membrane</location>
        <topology evidence="1 7">Multi-pass membrane protein</topology>
    </subcellularLocation>
</comment>
<dbReference type="InterPro" id="IPR000301">
    <property type="entry name" value="Tetraspanin_animals"/>
</dbReference>
<dbReference type="SUPFAM" id="SSF48652">
    <property type="entry name" value="Tetraspanin"/>
    <property type="match status" value="1"/>
</dbReference>
<reference evidence="8 9" key="1">
    <citation type="journal article" date="2023" name="Genes (Basel)">
        <title>Chromosome-Level Genome Assembly and Circadian Gene Repertoire of the Patagonia Blennie Eleginops maclovinus-The Closest Ancestral Proxy of Antarctic Cryonotothenioids.</title>
        <authorList>
            <person name="Cheng C.C."/>
            <person name="Rivera-Colon A.G."/>
            <person name="Minhas B.F."/>
            <person name="Wilson L."/>
            <person name="Rayamajhi N."/>
            <person name="Vargas-Chacoff L."/>
            <person name="Catchen J.M."/>
        </authorList>
    </citation>
    <scope>NUCLEOTIDE SEQUENCE [LARGE SCALE GENOMIC DNA]</scope>
    <source>
        <strain evidence="8">JMC-PN-2008</strain>
    </source>
</reference>
<feature type="transmembrane region" description="Helical" evidence="7">
    <location>
        <begin position="52"/>
        <end position="74"/>
    </location>
</feature>
<dbReference type="PANTHER" id="PTHR19282">
    <property type="entry name" value="TETRASPANIN"/>
    <property type="match status" value="1"/>
</dbReference>
<keyword evidence="4 7" id="KW-1133">Transmembrane helix</keyword>
<dbReference type="PRINTS" id="PR00259">
    <property type="entry name" value="TMFOUR"/>
</dbReference>
<dbReference type="Pfam" id="PF00335">
    <property type="entry name" value="Tetraspanin"/>
    <property type="match status" value="1"/>
</dbReference>
<dbReference type="PANTHER" id="PTHR19282:SF511">
    <property type="entry name" value="TETRASPANIN"/>
    <property type="match status" value="1"/>
</dbReference>
<evidence type="ECO:0000313" key="8">
    <source>
        <dbReference type="EMBL" id="KAK5850942.1"/>
    </source>
</evidence>
<gene>
    <name evidence="8" type="ORF">PBY51_001776</name>
</gene>
<feature type="transmembrane region" description="Helical" evidence="7">
    <location>
        <begin position="12"/>
        <end position="31"/>
    </location>
</feature>
<dbReference type="Gene3D" id="1.10.1450.10">
    <property type="entry name" value="Tetraspanin"/>
    <property type="match status" value="1"/>
</dbReference>
<evidence type="ECO:0000256" key="3">
    <source>
        <dbReference type="ARBA" id="ARBA00022692"/>
    </source>
</evidence>
<dbReference type="EMBL" id="JAUZQC010000022">
    <property type="protein sequence ID" value="KAK5850942.1"/>
    <property type="molecule type" value="Genomic_DNA"/>
</dbReference>
<feature type="transmembrane region" description="Helical" evidence="7">
    <location>
        <begin position="80"/>
        <end position="105"/>
    </location>
</feature>
<dbReference type="PIRSF" id="PIRSF002419">
    <property type="entry name" value="Tetraspanin"/>
    <property type="match status" value="1"/>
</dbReference>
<dbReference type="InterPro" id="IPR018499">
    <property type="entry name" value="Tetraspanin/Peripherin"/>
</dbReference>
<feature type="transmembrane region" description="Helical" evidence="7">
    <location>
        <begin position="210"/>
        <end position="232"/>
    </location>
</feature>
<comment type="caution">
    <text evidence="8">The sequence shown here is derived from an EMBL/GenBank/DDBJ whole genome shotgun (WGS) entry which is preliminary data.</text>
</comment>
<evidence type="ECO:0000256" key="1">
    <source>
        <dbReference type="ARBA" id="ARBA00004141"/>
    </source>
</evidence>
<feature type="disulfide bond" evidence="6">
    <location>
        <begin position="153"/>
        <end position="186"/>
    </location>
</feature>
<keyword evidence="9" id="KW-1185">Reference proteome</keyword>
<dbReference type="GO" id="GO:0005886">
    <property type="term" value="C:plasma membrane"/>
    <property type="evidence" value="ECO:0007669"/>
    <property type="project" value="TreeGrafter"/>
</dbReference>
<evidence type="ECO:0000256" key="4">
    <source>
        <dbReference type="ARBA" id="ARBA00022989"/>
    </source>
</evidence>
<evidence type="ECO:0000256" key="2">
    <source>
        <dbReference type="ARBA" id="ARBA00006840"/>
    </source>
</evidence>
<sequence>MCSCCSFKCGFIFFNMLFMASGVALLTTGVLQKPTYQELGAFAGNSLAKIAIVLIAVGFIITVVSILGCLGAFFNNYGLVVTYVCCLTVIIILEIITGAVIYSLFMRMKVLNPSSLVNIKGPINYIDKVKRTISEYSPEKRAAIDRIQEKFKCCGANGPEDWATSVGWEDHEAAPDSCCEVKGPGCGKEKGKVRSKGCIKAISLFLMKSLMWVGVFCIVLGISECFGVLIGACFSCNIKQKNYDNMS</sequence>
<protein>
    <recommendedName>
        <fullName evidence="7">Tetraspanin</fullName>
    </recommendedName>
</protein>
<evidence type="ECO:0000256" key="6">
    <source>
        <dbReference type="PIRSR" id="PIRSR002419-1"/>
    </source>
</evidence>